<dbReference type="CDD" id="cd00146">
    <property type="entry name" value="PKD"/>
    <property type="match status" value="4"/>
</dbReference>
<feature type="domain" description="PKD" evidence="1">
    <location>
        <begin position="910"/>
        <end position="964"/>
    </location>
</feature>
<evidence type="ECO:0000313" key="3">
    <source>
        <dbReference type="Proteomes" id="UP001560573"/>
    </source>
</evidence>
<dbReference type="Pfam" id="PF13585">
    <property type="entry name" value="CHU_C"/>
    <property type="match status" value="1"/>
</dbReference>
<dbReference type="InterPro" id="IPR013783">
    <property type="entry name" value="Ig-like_fold"/>
</dbReference>
<feature type="domain" description="PKD" evidence="1">
    <location>
        <begin position="1011"/>
        <end position="1045"/>
    </location>
</feature>
<dbReference type="InterPro" id="IPR052918">
    <property type="entry name" value="Motility_Chemotaxis_Reg"/>
</dbReference>
<dbReference type="PROSITE" id="PS50093">
    <property type="entry name" value="PKD"/>
    <property type="match status" value="4"/>
</dbReference>
<dbReference type="Pfam" id="PF00801">
    <property type="entry name" value="PKD"/>
    <property type="match status" value="1"/>
</dbReference>
<gene>
    <name evidence="2" type="ORF">QTN47_26465</name>
</gene>
<name>A0ABV3ZPC9_9BACT</name>
<organism evidence="2 3">
    <name type="scientific">Danxiaibacter flavus</name>
    <dbReference type="NCBI Taxonomy" id="3049108"/>
    <lineage>
        <taxon>Bacteria</taxon>
        <taxon>Pseudomonadati</taxon>
        <taxon>Bacteroidota</taxon>
        <taxon>Chitinophagia</taxon>
        <taxon>Chitinophagales</taxon>
        <taxon>Chitinophagaceae</taxon>
        <taxon>Danxiaibacter</taxon>
    </lineage>
</organism>
<dbReference type="Pfam" id="PF06739">
    <property type="entry name" value="SBBP"/>
    <property type="match status" value="1"/>
</dbReference>
<dbReference type="PANTHER" id="PTHR35580:SF1">
    <property type="entry name" value="PHYTASE-LIKE DOMAIN-CONTAINING PROTEIN"/>
    <property type="match status" value="1"/>
</dbReference>
<dbReference type="Proteomes" id="UP001560573">
    <property type="component" value="Unassembled WGS sequence"/>
</dbReference>
<dbReference type="RefSeq" id="WP_369332497.1">
    <property type="nucleotide sequence ID" value="NZ_JAULBC010000013.1"/>
</dbReference>
<evidence type="ECO:0000313" key="2">
    <source>
        <dbReference type="EMBL" id="MEX6691081.1"/>
    </source>
</evidence>
<protein>
    <submittedName>
        <fullName evidence="2">PKD domain-containing protein</fullName>
    </submittedName>
</protein>
<dbReference type="Pfam" id="PF18911">
    <property type="entry name" value="PKD_4"/>
    <property type="match status" value="3"/>
</dbReference>
<sequence>MIKLLELKHFTCIATILSLFAAINKAKSQGIEFVENKGQWDKSIKFKGDINNGAFYLTETGYRVVVSSQDDMLQASEFYHGRSGAGNADSSNIHFTTSARAITDNTGRPGNASSGIIRSHAYEVSFMNTGASARAKTGNAVTMVGEKAMTSVNNYFIGNDRSKWASNCKVYQAVTYKNIYPNIDVRYYVDNGSLKYDLIVNPGADVNNIALKFDGVDKLDVKNQNLVIKTSVGEIAELQPYTFQASVNGRAEVSSKYTVSNDNVVKFRIGAYDKTQPLVIDPTMVFSSFAGSRDDNWGYSATYDGAGNMYGGGIVFGPGFPVSNGAFQTKWGGGSDDDIFAAVDIGIIKLTPNGTQRLYATYLGGNGNEQPHSMIVDNNGDLIVAGRTTSSNFPTTQDKYGTGTPAQGTDIFITKFNSTGSAIIGSRLFGGTGLDGVNIAPKYASSPEGAFDTRRNYGDDSRSEVMIDGQNNIYLASCTQSKDFPTTSNAFQTKNAGGQDGVFIKTNSDLSTVLTSTYFGGSGNDAAFVLAIDPLSSNILVGGATRSTDFPGVGNGAVISKVNNGGECDGFVSLLSSSGSLIKTTYAGTGGHDLVYGVQYDKFGYPYIMGTTTGDWPTTSNVGYKDKGGKQFIAKLKKDLSGWEYSTTFGSGLDNPDISPVAFLVDRCENVYVSGWGGSANTAMKYKSAGTINLKITSDAIQRTTDGSDFYFFVLKKDATQQLYGSYFGQKGGFGEHVDGGTSRFDKQGVIYMAMCANCMKSGAFPTMPGNVWSPSNPAASGSKCNLAMVKIAFELAGVGTGVRSAIDGIIRDTAGCVPLTVDFKDTIAIAKQYIWSFGDGTKKDTTTIAQISHTYNQIGLYRVMLVAIDSSSCNVADTSYMNILVRKDRAILNTSYTKLLPCDSLKYEFENNSTAPPGMSFGSNSFIWDFGDGSPTITTGLGTVQHSYAAPGKYNILLKMVDTTFCNYPETDSIILRIASNVKAQFTTPPSGCAPYDAVFTNTSLAGQQYQWDFGDGTTSTEESPVHTYPKPGNYSIKLVVIDSSTCNKIDSFKYNIVVSPKPTAAFTYTPTQAEPNSPFYFSNNSINATNYKWLFGDGDSLATVKTQPPVSHIFNSSGNFRVTLIASNPYKCYDTAYQTLQALVIPLVDVPNAFTPNGDGINDQVKVRGYGIDKMSFKVFNRWGTLMFQSASQDLGWDGKFKGQLQQQDVYTYVLDVIFFDGTKYQKKGDITLLK</sequence>
<dbReference type="InterPro" id="IPR000601">
    <property type="entry name" value="PKD_dom"/>
</dbReference>
<reference evidence="2 3" key="1">
    <citation type="submission" date="2023-07" db="EMBL/GenBank/DDBJ databases">
        <authorList>
            <person name="Lian W.-H."/>
        </authorList>
    </citation>
    <scope>NUCLEOTIDE SEQUENCE [LARGE SCALE GENOMIC DNA]</scope>
    <source>
        <strain evidence="2 3">SYSU DXS3180</strain>
    </source>
</reference>
<feature type="domain" description="PKD" evidence="1">
    <location>
        <begin position="1063"/>
        <end position="1130"/>
    </location>
</feature>
<feature type="domain" description="PKD" evidence="1">
    <location>
        <begin position="834"/>
        <end position="886"/>
    </location>
</feature>
<dbReference type="InterPro" id="IPR026341">
    <property type="entry name" value="T9SS_type_B"/>
</dbReference>
<dbReference type="Gene3D" id="2.60.40.10">
    <property type="entry name" value="Immunoglobulins"/>
    <property type="match status" value="4"/>
</dbReference>
<dbReference type="InterPro" id="IPR010620">
    <property type="entry name" value="SBBP_repeat"/>
</dbReference>
<evidence type="ECO:0000259" key="1">
    <source>
        <dbReference type="PROSITE" id="PS50093"/>
    </source>
</evidence>
<dbReference type="SUPFAM" id="SSF49299">
    <property type="entry name" value="PKD domain"/>
    <property type="match status" value="4"/>
</dbReference>
<comment type="caution">
    <text evidence="2">The sequence shown here is derived from an EMBL/GenBank/DDBJ whole genome shotgun (WGS) entry which is preliminary data.</text>
</comment>
<dbReference type="InterPro" id="IPR057708">
    <property type="entry name" value="DUF7948"/>
</dbReference>
<accession>A0ABV3ZPC9</accession>
<dbReference type="InterPro" id="IPR022409">
    <property type="entry name" value="PKD/Chitinase_dom"/>
</dbReference>
<dbReference type="Pfam" id="PF25778">
    <property type="entry name" value="DUF7948"/>
    <property type="match status" value="1"/>
</dbReference>
<dbReference type="PANTHER" id="PTHR35580">
    <property type="entry name" value="CELL SURFACE GLYCOPROTEIN (S-LAYER PROTEIN)-LIKE PROTEIN"/>
    <property type="match status" value="1"/>
</dbReference>
<dbReference type="NCBIfam" id="TIGR04131">
    <property type="entry name" value="Bac_Flav_CTERM"/>
    <property type="match status" value="1"/>
</dbReference>
<proteinExistence type="predicted"/>
<dbReference type="EMBL" id="JAULBC010000013">
    <property type="protein sequence ID" value="MEX6691081.1"/>
    <property type="molecule type" value="Genomic_DNA"/>
</dbReference>
<dbReference type="InterPro" id="IPR035986">
    <property type="entry name" value="PKD_dom_sf"/>
</dbReference>
<dbReference type="SMART" id="SM00089">
    <property type="entry name" value="PKD"/>
    <property type="match status" value="4"/>
</dbReference>
<keyword evidence="3" id="KW-1185">Reference proteome</keyword>